<protein>
    <submittedName>
        <fullName evidence="2">Uncharacterized protein</fullName>
    </submittedName>
</protein>
<dbReference type="AlphaFoldDB" id="A0AAW1JK89"/>
<dbReference type="Proteomes" id="UP001458880">
    <property type="component" value="Unassembled WGS sequence"/>
</dbReference>
<comment type="caution">
    <text evidence="2">The sequence shown here is derived from an EMBL/GenBank/DDBJ whole genome shotgun (WGS) entry which is preliminary data.</text>
</comment>
<feature type="region of interest" description="Disordered" evidence="1">
    <location>
        <begin position="38"/>
        <end position="73"/>
    </location>
</feature>
<accession>A0AAW1JK89</accession>
<proteinExistence type="predicted"/>
<keyword evidence="3" id="KW-1185">Reference proteome</keyword>
<evidence type="ECO:0000313" key="3">
    <source>
        <dbReference type="Proteomes" id="UP001458880"/>
    </source>
</evidence>
<sequence length="101" mass="11407">MASSSKALTQAELEDIIRSYEIGKTDLDNIVPEIVSDDSVSEDEELLDSDHSDTFSVESSSEGEESEEESVTRRKAIYGKNGYKWYKSSLFSKNSERRQCI</sequence>
<evidence type="ECO:0000256" key="1">
    <source>
        <dbReference type="SAM" id="MobiDB-lite"/>
    </source>
</evidence>
<reference evidence="2 3" key="1">
    <citation type="journal article" date="2024" name="BMC Genomics">
        <title>De novo assembly and annotation of Popillia japonica's genome with initial clues to its potential as an invasive pest.</title>
        <authorList>
            <person name="Cucini C."/>
            <person name="Boschi S."/>
            <person name="Funari R."/>
            <person name="Cardaioli E."/>
            <person name="Iannotti N."/>
            <person name="Marturano G."/>
            <person name="Paoli F."/>
            <person name="Bruttini M."/>
            <person name="Carapelli A."/>
            <person name="Frati F."/>
            <person name="Nardi F."/>
        </authorList>
    </citation>
    <scope>NUCLEOTIDE SEQUENCE [LARGE SCALE GENOMIC DNA]</scope>
    <source>
        <strain evidence="2">DMR45628</strain>
    </source>
</reference>
<organism evidence="2 3">
    <name type="scientific">Popillia japonica</name>
    <name type="common">Japanese beetle</name>
    <dbReference type="NCBI Taxonomy" id="7064"/>
    <lineage>
        <taxon>Eukaryota</taxon>
        <taxon>Metazoa</taxon>
        <taxon>Ecdysozoa</taxon>
        <taxon>Arthropoda</taxon>
        <taxon>Hexapoda</taxon>
        <taxon>Insecta</taxon>
        <taxon>Pterygota</taxon>
        <taxon>Neoptera</taxon>
        <taxon>Endopterygota</taxon>
        <taxon>Coleoptera</taxon>
        <taxon>Polyphaga</taxon>
        <taxon>Scarabaeiformia</taxon>
        <taxon>Scarabaeidae</taxon>
        <taxon>Rutelinae</taxon>
        <taxon>Popillia</taxon>
    </lineage>
</organism>
<feature type="compositionally biased region" description="Acidic residues" evidence="1">
    <location>
        <begin position="38"/>
        <end position="47"/>
    </location>
</feature>
<name>A0AAW1JK89_POPJA</name>
<dbReference type="EMBL" id="JASPKY010000353">
    <property type="protein sequence ID" value="KAK9704276.1"/>
    <property type="molecule type" value="Genomic_DNA"/>
</dbReference>
<evidence type="ECO:0000313" key="2">
    <source>
        <dbReference type="EMBL" id="KAK9704276.1"/>
    </source>
</evidence>
<gene>
    <name evidence="2" type="ORF">QE152_g28392</name>
</gene>